<feature type="compositionally biased region" description="Pro residues" evidence="2">
    <location>
        <begin position="150"/>
        <end position="161"/>
    </location>
</feature>
<accession>A0A327KXB4</accession>
<keyword evidence="1" id="KW-0175">Coiled coil</keyword>
<evidence type="ECO:0000313" key="4">
    <source>
        <dbReference type="Proteomes" id="UP000249130"/>
    </source>
</evidence>
<evidence type="ECO:0000256" key="2">
    <source>
        <dbReference type="SAM" id="MobiDB-lite"/>
    </source>
</evidence>
<sequence length="329" mass="33302">MGPLLRLVAWGLTAAGALAIAVLAAQSHMGERRVAAATAPLAAQTEAARAGTAQALVRTGDVERETKRLGDTIKALEADRDKLSARVAALESSLEDLTGSIALIQPARRAPPGSDITDLFSFPPSIAPAPFKPAEPARRTTGADGAPAPAASPDPRAMPPMEPREPMVPTAAPVMAATSPVPPEIEPAVATVAGTVAGMSPADIPLPRPNPMAQTLGAQTAALRSGAEAAPPGGEAGKRFAIEVGAPASIDGLKALWTKLREGQSGDLLADLKPAVALRDGGKPGIVEMRLVAGPVPTSLAASRLCASLAISGVACRATPYKGQMLNLP</sequence>
<name>A0A327KXB4_9BRAD</name>
<dbReference type="EMBL" id="NPEX01000135">
    <property type="protein sequence ID" value="RAI42674.1"/>
    <property type="molecule type" value="Genomic_DNA"/>
</dbReference>
<evidence type="ECO:0000256" key="1">
    <source>
        <dbReference type="SAM" id="Coils"/>
    </source>
</evidence>
<evidence type="ECO:0008006" key="5">
    <source>
        <dbReference type="Google" id="ProtNLM"/>
    </source>
</evidence>
<feature type="region of interest" description="Disordered" evidence="2">
    <location>
        <begin position="130"/>
        <end position="164"/>
    </location>
</feature>
<comment type="caution">
    <text evidence="3">The sequence shown here is derived from an EMBL/GenBank/DDBJ whole genome shotgun (WGS) entry which is preliminary data.</text>
</comment>
<feature type="coiled-coil region" evidence="1">
    <location>
        <begin position="66"/>
        <end position="100"/>
    </location>
</feature>
<organism evidence="3 4">
    <name type="scientific">Rhodoplanes roseus</name>
    <dbReference type="NCBI Taxonomy" id="29409"/>
    <lineage>
        <taxon>Bacteria</taxon>
        <taxon>Pseudomonadati</taxon>
        <taxon>Pseudomonadota</taxon>
        <taxon>Alphaproteobacteria</taxon>
        <taxon>Hyphomicrobiales</taxon>
        <taxon>Nitrobacteraceae</taxon>
        <taxon>Rhodoplanes</taxon>
    </lineage>
</organism>
<feature type="compositionally biased region" description="Low complexity" evidence="2">
    <location>
        <begin position="134"/>
        <end position="149"/>
    </location>
</feature>
<keyword evidence="4" id="KW-1185">Reference proteome</keyword>
<dbReference type="Proteomes" id="UP000249130">
    <property type="component" value="Unassembled WGS sequence"/>
</dbReference>
<evidence type="ECO:0000313" key="3">
    <source>
        <dbReference type="EMBL" id="RAI42674.1"/>
    </source>
</evidence>
<protein>
    <recommendedName>
        <fullName evidence="5">SPOR domain-containing protein</fullName>
    </recommendedName>
</protein>
<proteinExistence type="predicted"/>
<dbReference type="AlphaFoldDB" id="A0A327KXB4"/>
<gene>
    <name evidence="3" type="ORF">CH341_18325</name>
</gene>
<reference evidence="3 4" key="1">
    <citation type="submission" date="2017-07" db="EMBL/GenBank/DDBJ databases">
        <title>Draft Genome Sequences of Select Purple Nonsulfur Bacteria.</title>
        <authorList>
            <person name="Lasarre B."/>
            <person name="Mckinlay J.B."/>
        </authorList>
    </citation>
    <scope>NUCLEOTIDE SEQUENCE [LARGE SCALE GENOMIC DNA]</scope>
    <source>
        <strain evidence="3 4">DSM 5909</strain>
    </source>
</reference>